<proteinExistence type="predicted"/>
<reference evidence="1" key="2">
    <citation type="journal article" date="2015" name="Fish Shellfish Immunol.">
        <title>Early steps in the European eel (Anguilla anguilla)-Vibrio vulnificus interaction in the gills: Role of the RtxA13 toxin.</title>
        <authorList>
            <person name="Callol A."/>
            <person name="Pajuelo D."/>
            <person name="Ebbesson L."/>
            <person name="Teles M."/>
            <person name="MacKenzie S."/>
            <person name="Amaro C."/>
        </authorList>
    </citation>
    <scope>NUCLEOTIDE SEQUENCE</scope>
</reference>
<name>A0A0E9SXR1_ANGAN</name>
<sequence>MEGGVCGQRTVFCSCSRECEVAVEGSILKMGLSCKTGISPRP</sequence>
<evidence type="ECO:0000313" key="1">
    <source>
        <dbReference type="EMBL" id="JAH46149.1"/>
    </source>
</evidence>
<accession>A0A0E9SXR1</accession>
<dbReference type="EMBL" id="GBXM01062428">
    <property type="protein sequence ID" value="JAH46149.1"/>
    <property type="molecule type" value="Transcribed_RNA"/>
</dbReference>
<dbReference type="AlphaFoldDB" id="A0A0E9SXR1"/>
<reference evidence="1" key="1">
    <citation type="submission" date="2014-11" db="EMBL/GenBank/DDBJ databases">
        <authorList>
            <person name="Amaro Gonzalez C."/>
        </authorList>
    </citation>
    <scope>NUCLEOTIDE SEQUENCE</scope>
</reference>
<organism evidence="1">
    <name type="scientific">Anguilla anguilla</name>
    <name type="common">European freshwater eel</name>
    <name type="synonym">Muraena anguilla</name>
    <dbReference type="NCBI Taxonomy" id="7936"/>
    <lineage>
        <taxon>Eukaryota</taxon>
        <taxon>Metazoa</taxon>
        <taxon>Chordata</taxon>
        <taxon>Craniata</taxon>
        <taxon>Vertebrata</taxon>
        <taxon>Euteleostomi</taxon>
        <taxon>Actinopterygii</taxon>
        <taxon>Neopterygii</taxon>
        <taxon>Teleostei</taxon>
        <taxon>Anguilliformes</taxon>
        <taxon>Anguillidae</taxon>
        <taxon>Anguilla</taxon>
    </lineage>
</organism>
<protein>
    <submittedName>
        <fullName evidence="1">Uncharacterized protein</fullName>
    </submittedName>
</protein>